<gene>
    <name evidence="9" type="ORF">C3H57_00800</name>
</gene>
<dbReference type="RefSeq" id="WP_126231929.1">
    <property type="nucleotide sequence ID" value="NZ_PQZU01000001.1"/>
</dbReference>
<keyword evidence="7 8" id="KW-0472">Membrane</keyword>
<dbReference type="Pfam" id="PF03606">
    <property type="entry name" value="DcuC"/>
    <property type="match status" value="1"/>
</dbReference>
<evidence type="ECO:0000256" key="8">
    <source>
        <dbReference type="SAM" id="Phobius"/>
    </source>
</evidence>
<dbReference type="EMBL" id="PRBV01000001">
    <property type="protein sequence ID" value="RTJ80888.1"/>
    <property type="molecule type" value="Genomic_DNA"/>
</dbReference>
<evidence type="ECO:0000256" key="7">
    <source>
        <dbReference type="ARBA" id="ARBA00023136"/>
    </source>
</evidence>
<feature type="transmembrane region" description="Helical" evidence="8">
    <location>
        <begin position="6"/>
        <end position="21"/>
    </location>
</feature>
<dbReference type="NCBIfam" id="NF037994">
    <property type="entry name" value="DcuC_1"/>
    <property type="match status" value="1"/>
</dbReference>
<feature type="transmembrane region" description="Helical" evidence="8">
    <location>
        <begin position="335"/>
        <end position="352"/>
    </location>
</feature>
<evidence type="ECO:0000256" key="3">
    <source>
        <dbReference type="ARBA" id="ARBA00022448"/>
    </source>
</evidence>
<evidence type="ECO:0000313" key="9">
    <source>
        <dbReference type="EMBL" id="RTJ80888.1"/>
    </source>
</evidence>
<evidence type="ECO:0000256" key="2">
    <source>
        <dbReference type="ARBA" id="ARBA00005275"/>
    </source>
</evidence>
<feature type="transmembrane region" description="Helical" evidence="8">
    <location>
        <begin position="90"/>
        <end position="111"/>
    </location>
</feature>
<evidence type="ECO:0000256" key="4">
    <source>
        <dbReference type="ARBA" id="ARBA00022475"/>
    </source>
</evidence>
<dbReference type="InterPro" id="IPR018385">
    <property type="entry name" value="C4_dicarb_anaerob_car-like"/>
</dbReference>
<evidence type="ECO:0000313" key="10">
    <source>
        <dbReference type="Proteomes" id="UP000288507"/>
    </source>
</evidence>
<dbReference type="Proteomes" id="UP000288507">
    <property type="component" value="Unassembled WGS sequence"/>
</dbReference>
<feature type="transmembrane region" description="Helical" evidence="8">
    <location>
        <begin position="181"/>
        <end position="202"/>
    </location>
</feature>
<comment type="similarity">
    <text evidence="2">Belongs to the DcuC/DcuD transporter (TC 2.A.61) family.</text>
</comment>
<evidence type="ECO:0000256" key="5">
    <source>
        <dbReference type="ARBA" id="ARBA00022692"/>
    </source>
</evidence>
<keyword evidence="5 8" id="KW-0812">Transmembrane</keyword>
<reference evidence="9 10" key="1">
    <citation type="journal article" date="2019" name="Appl. Environ. Microbiol.">
        <title>Population genetics and characterization of Campylobacter jejuni isolates in western jackdaws and game birds in Finland.</title>
        <authorList>
            <person name="Kovanen S."/>
            <person name="Rossi M."/>
            <person name="Pohja-Mykra M."/>
            <person name="Nieminen T."/>
            <person name="Raunio-Saarnisto M."/>
            <person name="Sauvala M."/>
            <person name="Fredriksson-Ahomaa M."/>
            <person name="Hanninen M.L."/>
            <person name="Kivisto R."/>
        </authorList>
    </citation>
    <scope>NUCLEOTIDE SEQUENCE [LARGE SCALE GENOMIC DNA]</scope>
    <source>
        <strain evidence="9 10">CB313</strain>
    </source>
</reference>
<evidence type="ECO:0000256" key="6">
    <source>
        <dbReference type="ARBA" id="ARBA00022989"/>
    </source>
</evidence>
<dbReference type="AlphaFoldDB" id="A0A430YRD6"/>
<feature type="transmembrane region" description="Helical" evidence="8">
    <location>
        <begin position="223"/>
        <end position="243"/>
    </location>
</feature>
<proteinExistence type="inferred from homology"/>
<feature type="transmembrane region" description="Helical" evidence="8">
    <location>
        <begin position="118"/>
        <end position="136"/>
    </location>
</feature>
<dbReference type="GO" id="GO:0005886">
    <property type="term" value="C:plasma membrane"/>
    <property type="evidence" value="ECO:0007669"/>
    <property type="project" value="UniProtKB-SubCell"/>
</dbReference>
<accession>A0A430YRD6</accession>
<dbReference type="PANTHER" id="PTHR42002:SF2">
    <property type="entry name" value="ANAEROBIC C4-DICARBOXYLATE TRANSPORTER DCUC-RELATED"/>
    <property type="match status" value="1"/>
</dbReference>
<keyword evidence="3" id="KW-0813">Transport</keyword>
<dbReference type="PANTHER" id="PTHR42002">
    <property type="entry name" value="ANAEROBIC C4-DICARBOXYLATE TRANSPORTER DCUC-RELATED"/>
    <property type="match status" value="1"/>
</dbReference>
<comment type="subcellular location">
    <subcellularLocation>
        <location evidence="1">Cell membrane</location>
        <topology evidence="1">Multi-pass membrane protein</topology>
    </subcellularLocation>
</comment>
<keyword evidence="4" id="KW-1003">Cell membrane</keyword>
<feature type="transmembrane region" description="Helical" evidence="8">
    <location>
        <begin position="302"/>
        <end position="323"/>
    </location>
</feature>
<name>A0A430YRD6_CAMJU</name>
<evidence type="ECO:0000256" key="1">
    <source>
        <dbReference type="ARBA" id="ARBA00004651"/>
    </source>
</evidence>
<sequence length="434" mass="46344">MEILLNVLGCLVVIAMIILLIKKYESRMVLFACGFILCLIALKPFDAFHAFTKAMQNAKVIEPIVASMGFAYVLKLTECDKHLVYALSRVLKHAGIFLVPGAVLITAFINISITSSSGCSAAVGAIIIPLLMRMGIHPAMAASTVFLGTYGSANLNPGYAQTIIVSEVSNREVIDVVHYEAFYFGMSAVIVALLLMLVALYLKEYKGYKLEEDESTGGGDFKINVFKAIVPIIPVSILIISHLTIFQDFYQNLLGMKMPEIKISYAMIFGAFLAFIASMGSVKSGDIVKKFFAGMGEGFSHVYGIITCALIFVAGLKAIGFVAEIIDFMKENPNIASFAGSVGTFVLALITGSGDAAALSFNQAVTIHADNFGLDPMHLGSAITAVAGLGRSMSPIAGPAIICATYAKVNPMELAKRNAIPTIVASIVYVLVTL</sequence>
<protein>
    <submittedName>
        <fullName evidence="9">C4-dicarboxylate ABC transporter</fullName>
    </submittedName>
</protein>
<feature type="transmembrane region" description="Helical" evidence="8">
    <location>
        <begin position="28"/>
        <end position="45"/>
    </location>
</feature>
<comment type="caution">
    <text evidence="9">The sequence shown here is derived from an EMBL/GenBank/DDBJ whole genome shotgun (WGS) entry which is preliminary data.</text>
</comment>
<dbReference type="GO" id="GO:0015556">
    <property type="term" value="F:C4-dicarboxylate transmembrane transporter activity"/>
    <property type="evidence" value="ECO:0007669"/>
    <property type="project" value="InterPro"/>
</dbReference>
<feature type="transmembrane region" description="Helical" evidence="8">
    <location>
        <begin position="263"/>
        <end position="282"/>
    </location>
</feature>
<keyword evidence="6 8" id="KW-1133">Transmembrane helix</keyword>
<organism evidence="9 10">
    <name type="scientific">Campylobacter jejuni</name>
    <dbReference type="NCBI Taxonomy" id="197"/>
    <lineage>
        <taxon>Bacteria</taxon>
        <taxon>Pseudomonadati</taxon>
        <taxon>Campylobacterota</taxon>
        <taxon>Epsilonproteobacteria</taxon>
        <taxon>Campylobacterales</taxon>
        <taxon>Campylobacteraceae</taxon>
        <taxon>Campylobacter</taxon>
    </lineage>
</organism>
<dbReference type="InterPro" id="IPR004669">
    <property type="entry name" value="C4_dicarb_anaerob_car"/>
</dbReference>